<dbReference type="GO" id="GO:0034067">
    <property type="term" value="P:protein localization to Golgi apparatus"/>
    <property type="evidence" value="ECO:0007669"/>
    <property type="project" value="TreeGrafter"/>
</dbReference>
<keyword evidence="5" id="KW-0653">Protein transport</keyword>
<comment type="similarity">
    <text evidence="2">Belongs to the SYS1 family.</text>
</comment>
<accession>A0A7S0HYH8</accession>
<evidence type="ECO:0000256" key="6">
    <source>
        <dbReference type="ARBA" id="ARBA00022989"/>
    </source>
</evidence>
<dbReference type="PANTHER" id="PTHR12952">
    <property type="entry name" value="SYS1"/>
    <property type="match status" value="1"/>
</dbReference>
<evidence type="ECO:0000256" key="9">
    <source>
        <dbReference type="SAM" id="Phobius"/>
    </source>
</evidence>
<protein>
    <recommendedName>
        <fullName evidence="11">Protein SYS1 homolog</fullName>
    </recommendedName>
</protein>
<name>A0A7S0HYH8_9EUKA</name>
<dbReference type="AlphaFoldDB" id="A0A7S0HYH8"/>
<keyword evidence="6 9" id="KW-1133">Transmembrane helix</keyword>
<comment type="subcellular location">
    <subcellularLocation>
        <location evidence="1">Golgi apparatus membrane</location>
        <topology evidence="1">Multi-pass membrane protein</topology>
    </subcellularLocation>
</comment>
<dbReference type="GO" id="GO:0005802">
    <property type="term" value="C:trans-Golgi network"/>
    <property type="evidence" value="ECO:0007669"/>
    <property type="project" value="TreeGrafter"/>
</dbReference>
<feature type="transmembrane region" description="Helical" evidence="9">
    <location>
        <begin position="21"/>
        <end position="40"/>
    </location>
</feature>
<proteinExistence type="inferred from homology"/>
<dbReference type="GO" id="GO:0006895">
    <property type="term" value="P:Golgi to endosome transport"/>
    <property type="evidence" value="ECO:0007669"/>
    <property type="project" value="TreeGrafter"/>
</dbReference>
<dbReference type="GO" id="GO:0000139">
    <property type="term" value="C:Golgi membrane"/>
    <property type="evidence" value="ECO:0007669"/>
    <property type="project" value="UniProtKB-SubCell"/>
</dbReference>
<gene>
    <name evidence="10" type="ORF">PANT1444_LOCUS18201</name>
</gene>
<evidence type="ECO:0000256" key="3">
    <source>
        <dbReference type="ARBA" id="ARBA00022448"/>
    </source>
</evidence>
<evidence type="ECO:0008006" key="11">
    <source>
        <dbReference type="Google" id="ProtNLM"/>
    </source>
</evidence>
<reference evidence="10" key="1">
    <citation type="submission" date="2021-01" db="EMBL/GenBank/DDBJ databases">
        <authorList>
            <person name="Corre E."/>
            <person name="Pelletier E."/>
            <person name="Niang G."/>
            <person name="Scheremetjew M."/>
            <person name="Finn R."/>
            <person name="Kale V."/>
            <person name="Holt S."/>
            <person name="Cochrane G."/>
            <person name="Meng A."/>
            <person name="Brown T."/>
            <person name="Cohen L."/>
        </authorList>
    </citation>
    <scope>NUCLEOTIDE SEQUENCE</scope>
    <source>
        <strain evidence="10">CCMP1374</strain>
    </source>
</reference>
<evidence type="ECO:0000256" key="8">
    <source>
        <dbReference type="ARBA" id="ARBA00023136"/>
    </source>
</evidence>
<evidence type="ECO:0000256" key="2">
    <source>
        <dbReference type="ARBA" id="ARBA00008160"/>
    </source>
</evidence>
<dbReference type="GO" id="GO:0005829">
    <property type="term" value="C:cytosol"/>
    <property type="evidence" value="ECO:0007669"/>
    <property type="project" value="GOC"/>
</dbReference>
<keyword evidence="7" id="KW-0333">Golgi apparatus</keyword>
<dbReference type="EMBL" id="HBEP01032240">
    <property type="protein sequence ID" value="CAD8505761.1"/>
    <property type="molecule type" value="Transcribed_RNA"/>
</dbReference>
<keyword evidence="3" id="KW-0813">Transport</keyword>
<organism evidence="10">
    <name type="scientific">Phaeocystis antarctica</name>
    <dbReference type="NCBI Taxonomy" id="33657"/>
    <lineage>
        <taxon>Eukaryota</taxon>
        <taxon>Haptista</taxon>
        <taxon>Haptophyta</taxon>
        <taxon>Prymnesiophyceae</taxon>
        <taxon>Phaeocystales</taxon>
        <taxon>Phaeocystaceae</taxon>
        <taxon>Phaeocystis</taxon>
    </lineage>
</organism>
<evidence type="ECO:0000256" key="7">
    <source>
        <dbReference type="ARBA" id="ARBA00023034"/>
    </source>
</evidence>
<evidence type="ECO:0000313" key="10">
    <source>
        <dbReference type="EMBL" id="CAD8505761.1"/>
    </source>
</evidence>
<evidence type="ECO:0000256" key="5">
    <source>
        <dbReference type="ARBA" id="ARBA00022927"/>
    </source>
</evidence>
<dbReference type="InterPro" id="IPR019185">
    <property type="entry name" value="Integral_membrane_SYS1-rel"/>
</dbReference>
<dbReference type="Pfam" id="PF09801">
    <property type="entry name" value="SYS1"/>
    <property type="match status" value="1"/>
</dbReference>
<keyword evidence="8 9" id="KW-0472">Membrane</keyword>
<feature type="transmembrane region" description="Helical" evidence="9">
    <location>
        <begin position="92"/>
        <end position="112"/>
    </location>
</feature>
<dbReference type="PANTHER" id="PTHR12952:SF0">
    <property type="entry name" value="PROTEIN SYS1 HOMOLOG"/>
    <property type="match status" value="1"/>
</dbReference>
<evidence type="ECO:0000256" key="4">
    <source>
        <dbReference type="ARBA" id="ARBA00022692"/>
    </source>
</evidence>
<evidence type="ECO:0000256" key="1">
    <source>
        <dbReference type="ARBA" id="ARBA00004653"/>
    </source>
</evidence>
<sequence length="160" mass="17879">MFYVQGFDPALIISQIVSMQTLLYMHLGLWLCVLTALGGSDVSSLSLGNFFSSSAMSISFAGGWIAIIAFFLNALAGSFFLCLVVERAKKCLDFTTTAHILHLCFCVMYDGFPASWEWWAVNLMSLIMMALLGEYLCMRRELQDIPLFGSSVRRKPSDLF</sequence>
<dbReference type="GO" id="GO:0043001">
    <property type="term" value="P:Golgi to plasma membrane protein transport"/>
    <property type="evidence" value="ECO:0007669"/>
    <property type="project" value="TreeGrafter"/>
</dbReference>
<feature type="transmembrane region" description="Helical" evidence="9">
    <location>
        <begin position="60"/>
        <end position="85"/>
    </location>
</feature>
<keyword evidence="4 9" id="KW-0812">Transmembrane</keyword>